<dbReference type="GO" id="GO:0051301">
    <property type="term" value="P:cell division"/>
    <property type="evidence" value="ECO:0007669"/>
    <property type="project" value="UniProtKB-KW"/>
</dbReference>
<keyword evidence="4 9" id="KW-0159">Chromosome partition</keyword>
<feature type="active site" evidence="9">
    <location>
        <position position="164"/>
    </location>
</feature>
<proteinExistence type="inferred from homology"/>
<evidence type="ECO:0000256" key="2">
    <source>
        <dbReference type="ARBA" id="ARBA00022490"/>
    </source>
</evidence>
<evidence type="ECO:0000259" key="11">
    <source>
        <dbReference type="PROSITE" id="PS51900"/>
    </source>
</evidence>
<dbReference type="RefSeq" id="WP_033504953.1">
    <property type="nucleotide sequence ID" value="NZ_CP011786.1"/>
</dbReference>
<dbReference type="Gene3D" id="1.10.150.130">
    <property type="match status" value="1"/>
</dbReference>
<evidence type="ECO:0000256" key="7">
    <source>
        <dbReference type="ARBA" id="ARBA00023172"/>
    </source>
</evidence>
<evidence type="ECO:0000259" key="10">
    <source>
        <dbReference type="PROSITE" id="PS51898"/>
    </source>
</evidence>
<feature type="active site" description="O-(3'-phospho-DNA)-tyrosine intermediate" evidence="9">
    <location>
        <position position="301"/>
    </location>
</feature>
<feature type="active site" evidence="9">
    <location>
        <position position="269"/>
    </location>
</feature>
<feature type="active site" evidence="9">
    <location>
        <position position="188"/>
    </location>
</feature>
<accession>A0A086Z0W7</accession>
<dbReference type="PROSITE" id="PS51900">
    <property type="entry name" value="CB"/>
    <property type="match status" value="1"/>
</dbReference>
<evidence type="ECO:0000313" key="13">
    <source>
        <dbReference type="Proteomes" id="UP000029015"/>
    </source>
</evidence>
<dbReference type="GO" id="GO:0003677">
    <property type="term" value="F:DNA binding"/>
    <property type="evidence" value="ECO:0007669"/>
    <property type="project" value="UniProtKB-UniRule"/>
</dbReference>
<dbReference type="KEGG" id="bact:AB656_02950"/>
<dbReference type="InterPro" id="IPR004107">
    <property type="entry name" value="Integrase_SAM-like_N"/>
</dbReference>
<dbReference type="InterPro" id="IPR013762">
    <property type="entry name" value="Integrase-like_cat_sf"/>
</dbReference>
<keyword evidence="8 9" id="KW-0131">Cell cycle</keyword>
<dbReference type="InterPro" id="IPR044068">
    <property type="entry name" value="CB"/>
</dbReference>
<dbReference type="Pfam" id="PF00589">
    <property type="entry name" value="Phage_integrase"/>
    <property type="match status" value="1"/>
</dbReference>
<comment type="similarity">
    <text evidence="9">Belongs to the 'phage' integrase family. XerC subfamily.</text>
</comment>
<keyword evidence="3 9" id="KW-0132">Cell division</keyword>
<dbReference type="PROSITE" id="PS51898">
    <property type="entry name" value="TYR_RECOMBINASE"/>
    <property type="match status" value="1"/>
</dbReference>
<dbReference type="Proteomes" id="UP000029015">
    <property type="component" value="Unassembled WGS sequence"/>
</dbReference>
<dbReference type="InterPro" id="IPR050090">
    <property type="entry name" value="Tyrosine_recombinase_XerCD"/>
</dbReference>
<protein>
    <recommendedName>
        <fullName evidence="9">Tyrosine recombinase XerC</fullName>
    </recommendedName>
</protein>
<comment type="function">
    <text evidence="9">Site-specific tyrosine recombinase, which acts by catalyzing the cutting and rejoining of the recombining DNA molecules. The XerC-XerD complex is essential to convert dimers of the bacterial chromosome into monomers to permit their segregation at cell division. It also contributes to the segregational stability of plasmids.</text>
</comment>
<dbReference type="GO" id="GO:0007059">
    <property type="term" value="P:chromosome segregation"/>
    <property type="evidence" value="ECO:0007669"/>
    <property type="project" value="UniProtKB-UniRule"/>
</dbReference>
<dbReference type="OrthoDB" id="9801717at2"/>
<comment type="caution">
    <text evidence="12">The sequence shown here is derived from an EMBL/GenBank/DDBJ whole genome shotgun (WGS) entry which is preliminary data.</text>
</comment>
<dbReference type="Gene3D" id="1.10.443.10">
    <property type="entry name" value="Intergrase catalytic core"/>
    <property type="match status" value="1"/>
</dbReference>
<evidence type="ECO:0000256" key="6">
    <source>
        <dbReference type="ARBA" id="ARBA00023125"/>
    </source>
</evidence>
<dbReference type="InterPro" id="IPR023009">
    <property type="entry name" value="Tyrosine_recombinase_XerC/XerD"/>
</dbReference>
<dbReference type="InterPro" id="IPR002104">
    <property type="entry name" value="Integrase_catalytic"/>
</dbReference>
<dbReference type="InterPro" id="IPR011010">
    <property type="entry name" value="DNA_brk_join_enz"/>
</dbReference>
<comment type="subunit">
    <text evidence="9">Forms a cyclic heterotetrameric complex composed of two molecules of XerC and two molecules of XerD.</text>
</comment>
<gene>
    <name evidence="9" type="primary">xerC</name>
    <name evidence="12" type="ORF">BACT_0869</name>
</gene>
<feature type="active site" evidence="9">
    <location>
        <position position="266"/>
    </location>
</feature>
<feature type="active site" evidence="9">
    <location>
        <position position="292"/>
    </location>
</feature>
<dbReference type="InterPro" id="IPR010998">
    <property type="entry name" value="Integrase_recombinase_N"/>
</dbReference>
<evidence type="ECO:0000256" key="9">
    <source>
        <dbReference type="HAMAP-Rule" id="MF_01808"/>
    </source>
</evidence>
<keyword evidence="5 9" id="KW-0229">DNA integration</keyword>
<evidence type="ECO:0000256" key="1">
    <source>
        <dbReference type="ARBA" id="ARBA00004496"/>
    </source>
</evidence>
<dbReference type="Pfam" id="PF02899">
    <property type="entry name" value="Phage_int_SAM_1"/>
    <property type="match status" value="1"/>
</dbReference>
<dbReference type="STRING" id="1437605.AB656_02950"/>
<dbReference type="eggNOG" id="COG4974">
    <property type="taxonomic scope" value="Bacteria"/>
</dbReference>
<evidence type="ECO:0000256" key="4">
    <source>
        <dbReference type="ARBA" id="ARBA00022829"/>
    </source>
</evidence>
<evidence type="ECO:0000313" key="12">
    <source>
        <dbReference type="EMBL" id="KFI40167.1"/>
    </source>
</evidence>
<name>A0A086Z0W7_9BIFI</name>
<evidence type="ECO:0000256" key="5">
    <source>
        <dbReference type="ARBA" id="ARBA00022908"/>
    </source>
</evidence>
<feature type="domain" description="Tyr recombinase" evidence="10">
    <location>
        <begin position="107"/>
        <end position="314"/>
    </location>
</feature>
<keyword evidence="2 9" id="KW-0963">Cytoplasm</keyword>
<dbReference type="EMBL" id="JGYK01000001">
    <property type="protein sequence ID" value="KFI40167.1"/>
    <property type="molecule type" value="Genomic_DNA"/>
</dbReference>
<dbReference type="GO" id="GO:0009037">
    <property type="term" value="F:tyrosine-based site-specific recombinase activity"/>
    <property type="evidence" value="ECO:0007669"/>
    <property type="project" value="UniProtKB-UniRule"/>
</dbReference>
<dbReference type="PANTHER" id="PTHR30349">
    <property type="entry name" value="PHAGE INTEGRASE-RELATED"/>
    <property type="match status" value="1"/>
</dbReference>
<sequence length="320" mass="35454">MRFDEHLTAFTAYLRQVEGESPNTIKAYRADVQEFLALIERRGLTSLDQVSVETLRSWMAHEDRTHSRSTMARKSVAIRRFFAFLADRGVMRSDPASALATPKIPERLPQVLSEDQAARMMDEAGSGIDRADQSASASQADRRRQALAVRDKAIVELLYATGMRVAELTGLDLGDVNWEARTVTVMGKGSKERVVPFGLPAAKALRAWLDQGRPSLEAASGRKADDPLAIRPLFLGARGGRIGQRQVRELVHRISVQAGLPSISPHSLRHSAATHLLDGGADLREVQEMLGHSSLRTTQRYTHVSIGQLRQRYDLAFPRA</sequence>
<dbReference type="PATRIC" id="fig|1437605.7.peg.607"/>
<comment type="subcellular location">
    <subcellularLocation>
        <location evidence="1 9">Cytoplasm</location>
    </subcellularLocation>
</comment>
<evidence type="ECO:0000256" key="8">
    <source>
        <dbReference type="ARBA" id="ARBA00023306"/>
    </source>
</evidence>
<evidence type="ECO:0000256" key="3">
    <source>
        <dbReference type="ARBA" id="ARBA00022618"/>
    </source>
</evidence>
<dbReference type="PANTHER" id="PTHR30349:SF77">
    <property type="entry name" value="TYROSINE RECOMBINASE XERC"/>
    <property type="match status" value="1"/>
</dbReference>
<dbReference type="SUPFAM" id="SSF56349">
    <property type="entry name" value="DNA breaking-rejoining enzymes"/>
    <property type="match status" value="1"/>
</dbReference>
<feature type="domain" description="Core-binding (CB)" evidence="11">
    <location>
        <begin position="1"/>
        <end position="86"/>
    </location>
</feature>
<reference evidence="12 13" key="1">
    <citation type="submission" date="2014-03" db="EMBL/GenBank/DDBJ databases">
        <title>Genomics of Bifidobacteria.</title>
        <authorList>
            <person name="Ventura M."/>
            <person name="Milani C."/>
            <person name="Lugli G.A."/>
        </authorList>
    </citation>
    <scope>NUCLEOTIDE SEQUENCE [LARGE SCALE GENOMIC DNA]</scope>
    <source>
        <strain evidence="12 13">DSM 22766</strain>
    </source>
</reference>
<keyword evidence="7 9" id="KW-0233">DNA recombination</keyword>
<keyword evidence="6 9" id="KW-0238">DNA-binding</keyword>
<dbReference type="CDD" id="cd00798">
    <property type="entry name" value="INT_XerDC_C"/>
    <property type="match status" value="1"/>
</dbReference>
<keyword evidence="13" id="KW-1185">Reference proteome</keyword>
<organism evidence="12 13">
    <name type="scientific">Bifidobacterium actinocoloniiforme DSM 22766</name>
    <dbReference type="NCBI Taxonomy" id="1437605"/>
    <lineage>
        <taxon>Bacteria</taxon>
        <taxon>Bacillati</taxon>
        <taxon>Actinomycetota</taxon>
        <taxon>Actinomycetes</taxon>
        <taxon>Bifidobacteriales</taxon>
        <taxon>Bifidobacteriaceae</taxon>
        <taxon>Bifidobacterium</taxon>
    </lineage>
</organism>
<dbReference type="AlphaFoldDB" id="A0A086Z0W7"/>
<dbReference type="HAMAP" id="MF_01808">
    <property type="entry name" value="Recomb_XerC_XerD"/>
    <property type="match status" value="1"/>
</dbReference>
<dbReference type="GO" id="GO:0005737">
    <property type="term" value="C:cytoplasm"/>
    <property type="evidence" value="ECO:0007669"/>
    <property type="project" value="UniProtKB-SubCell"/>
</dbReference>
<dbReference type="GO" id="GO:0006313">
    <property type="term" value="P:DNA transposition"/>
    <property type="evidence" value="ECO:0007669"/>
    <property type="project" value="UniProtKB-UniRule"/>
</dbReference>